<feature type="transmembrane region" description="Helical" evidence="7">
    <location>
        <begin position="260"/>
        <end position="276"/>
    </location>
</feature>
<keyword evidence="9" id="KW-1185">Reference proteome</keyword>
<dbReference type="GO" id="GO:0015297">
    <property type="term" value="F:antiporter activity"/>
    <property type="evidence" value="ECO:0007669"/>
    <property type="project" value="InterPro"/>
</dbReference>
<keyword evidence="2" id="KW-0813">Transport</keyword>
<feature type="transmembrane region" description="Helical" evidence="7">
    <location>
        <begin position="165"/>
        <end position="188"/>
    </location>
</feature>
<evidence type="ECO:0000256" key="5">
    <source>
        <dbReference type="ARBA" id="ARBA00022989"/>
    </source>
</evidence>
<feature type="transmembrane region" description="Helical" evidence="7">
    <location>
        <begin position="93"/>
        <end position="114"/>
    </location>
</feature>
<proteinExistence type="predicted"/>
<reference evidence="8 9" key="1">
    <citation type="submission" date="2020-11" db="EMBL/GenBank/DDBJ databases">
        <title>Draft genome sequencing of a Lachnospiraceae strain isolated from anoxic soil subjected to BSD treatment.</title>
        <authorList>
            <person name="Uek A."/>
            <person name="Tonouchi A."/>
        </authorList>
    </citation>
    <scope>NUCLEOTIDE SEQUENCE [LARGE SCALE GENOMIC DNA]</scope>
    <source>
        <strain evidence="8 9">TB5</strain>
    </source>
</reference>
<dbReference type="CDD" id="cd13134">
    <property type="entry name" value="MATE_like_8"/>
    <property type="match status" value="1"/>
</dbReference>
<evidence type="ECO:0000256" key="3">
    <source>
        <dbReference type="ARBA" id="ARBA00022475"/>
    </source>
</evidence>
<name>A0A7R7EKF9_9FIRM</name>
<gene>
    <name evidence="8" type="primary">yisQ</name>
    <name evidence="8" type="ORF">bsdtb5_15210</name>
</gene>
<dbReference type="PANTHER" id="PTHR42925:SF1">
    <property type="entry name" value="VIRULENCE FACTOR MVIN"/>
    <property type="match status" value="1"/>
</dbReference>
<dbReference type="AlphaFoldDB" id="A0A7R7EKF9"/>
<feature type="transmembrane region" description="Helical" evidence="7">
    <location>
        <begin position="194"/>
        <end position="217"/>
    </location>
</feature>
<keyword evidence="3" id="KW-1003">Cell membrane</keyword>
<dbReference type="EMBL" id="AP024169">
    <property type="protein sequence ID" value="BCN30226.1"/>
    <property type="molecule type" value="Genomic_DNA"/>
</dbReference>
<evidence type="ECO:0000256" key="4">
    <source>
        <dbReference type="ARBA" id="ARBA00022692"/>
    </source>
</evidence>
<dbReference type="Proteomes" id="UP000595897">
    <property type="component" value="Chromosome"/>
</dbReference>
<evidence type="ECO:0000256" key="6">
    <source>
        <dbReference type="ARBA" id="ARBA00023136"/>
    </source>
</evidence>
<evidence type="ECO:0000313" key="9">
    <source>
        <dbReference type="Proteomes" id="UP000595897"/>
    </source>
</evidence>
<keyword evidence="5 7" id="KW-1133">Transmembrane helix</keyword>
<evidence type="ECO:0000256" key="2">
    <source>
        <dbReference type="ARBA" id="ARBA00022448"/>
    </source>
</evidence>
<dbReference type="InterPro" id="IPR002528">
    <property type="entry name" value="MATE_fam"/>
</dbReference>
<dbReference type="GO" id="GO:0005886">
    <property type="term" value="C:plasma membrane"/>
    <property type="evidence" value="ECO:0007669"/>
    <property type="project" value="UniProtKB-SubCell"/>
</dbReference>
<dbReference type="PANTHER" id="PTHR42925">
    <property type="entry name" value="MULTIDRUG AND TOXIN EFFLUX PROTEIN MATE FAMILY"/>
    <property type="match status" value="1"/>
</dbReference>
<dbReference type="InterPro" id="IPR048279">
    <property type="entry name" value="MdtK-like"/>
</dbReference>
<dbReference type="PIRSF" id="PIRSF006603">
    <property type="entry name" value="DinF"/>
    <property type="match status" value="1"/>
</dbReference>
<feature type="transmembrane region" description="Helical" evidence="7">
    <location>
        <begin position="61"/>
        <end position="81"/>
    </location>
</feature>
<feature type="transmembrane region" description="Helical" evidence="7">
    <location>
        <begin position="321"/>
        <end position="340"/>
    </location>
</feature>
<feature type="transmembrane region" description="Helical" evidence="7">
    <location>
        <begin position="21"/>
        <end position="41"/>
    </location>
</feature>
<organism evidence="8 9">
    <name type="scientific">Anaeromicropila herbilytica</name>
    <dbReference type="NCBI Taxonomy" id="2785025"/>
    <lineage>
        <taxon>Bacteria</taxon>
        <taxon>Bacillati</taxon>
        <taxon>Bacillota</taxon>
        <taxon>Clostridia</taxon>
        <taxon>Lachnospirales</taxon>
        <taxon>Lachnospiraceae</taxon>
        <taxon>Anaeromicropila</taxon>
    </lineage>
</organism>
<keyword evidence="6 7" id="KW-0472">Membrane</keyword>
<feature type="transmembrane region" description="Helical" evidence="7">
    <location>
        <begin position="134"/>
        <end position="153"/>
    </location>
</feature>
<comment type="subcellular location">
    <subcellularLocation>
        <location evidence="1">Cell membrane</location>
        <topology evidence="1">Multi-pass membrane protein</topology>
    </subcellularLocation>
</comment>
<evidence type="ECO:0000256" key="1">
    <source>
        <dbReference type="ARBA" id="ARBA00004651"/>
    </source>
</evidence>
<dbReference type="InterPro" id="IPR047135">
    <property type="entry name" value="YsiQ"/>
</dbReference>
<evidence type="ECO:0000313" key="8">
    <source>
        <dbReference type="EMBL" id="BCN30226.1"/>
    </source>
</evidence>
<dbReference type="KEGG" id="ahb:bsdtb5_15210"/>
<protein>
    <submittedName>
        <fullName evidence="8">Putative transporter YisQ</fullName>
    </submittedName>
</protein>
<sequence>MEQKLNIQKMNTNRNLFRMSIPIFIELLLQLLVGNMDQIMISHYSQDSSAAIVNANQIMNLVIIVLNMISMGTSVVLSQYLGANDKENATKTCMVSLTLISGISIVITIIVLGLNKRLFELMNIEPKILSEATLFLIIVGAFILVQGLYLNFAAILRTFTFMKHVMIVSVIMNVLNIIGNAILINGLFGFPQMGISGSATSTVISKIIGLALIIYIYRKKVALPLKLQYMKPFPTHILRKLCKIAFPSGVESLSYNMSQLFILGIINTFGTMVTATKGYCSILANFSYVYAIAMAQASQIVLGYLLGAYELDAIEKRVWNSVKVALSVCLGLTLVLLINSDLVFGAFTSNPEVHALGRRILMIEFFLEIGRALNIVMTRALIAVGDAKTPMVVGITGHWAIALLFAYLFGKVLGLGLEGVWIAMTMDECTRGFIYFIKFRQRKWKMALSER</sequence>
<accession>A0A7R7EKF9</accession>
<dbReference type="GO" id="GO:0042910">
    <property type="term" value="F:xenobiotic transmembrane transporter activity"/>
    <property type="evidence" value="ECO:0007669"/>
    <property type="project" value="InterPro"/>
</dbReference>
<dbReference type="Pfam" id="PF01554">
    <property type="entry name" value="MatE"/>
    <property type="match status" value="2"/>
</dbReference>
<keyword evidence="4 7" id="KW-0812">Transmembrane</keyword>
<feature type="transmembrane region" description="Helical" evidence="7">
    <location>
        <begin position="389"/>
        <end position="408"/>
    </location>
</feature>
<dbReference type="RefSeq" id="WP_271715462.1">
    <property type="nucleotide sequence ID" value="NZ_AP024169.1"/>
</dbReference>
<dbReference type="NCBIfam" id="TIGR00797">
    <property type="entry name" value="matE"/>
    <property type="match status" value="1"/>
</dbReference>
<evidence type="ECO:0000256" key="7">
    <source>
        <dbReference type="SAM" id="Phobius"/>
    </source>
</evidence>
<feature type="transmembrane region" description="Helical" evidence="7">
    <location>
        <begin position="288"/>
        <end position="309"/>
    </location>
</feature>